<name>A0A4Y2IRW4_ARAVE</name>
<dbReference type="Proteomes" id="UP000499080">
    <property type="component" value="Unassembled WGS sequence"/>
</dbReference>
<dbReference type="EMBL" id="BGPR01002831">
    <property type="protein sequence ID" value="GBM79632.1"/>
    <property type="molecule type" value="Genomic_DNA"/>
</dbReference>
<dbReference type="AlphaFoldDB" id="A0A4Y2IRW4"/>
<organism evidence="1 2">
    <name type="scientific">Araneus ventricosus</name>
    <name type="common">Orbweaver spider</name>
    <name type="synonym">Epeira ventricosa</name>
    <dbReference type="NCBI Taxonomy" id="182803"/>
    <lineage>
        <taxon>Eukaryota</taxon>
        <taxon>Metazoa</taxon>
        <taxon>Ecdysozoa</taxon>
        <taxon>Arthropoda</taxon>
        <taxon>Chelicerata</taxon>
        <taxon>Arachnida</taxon>
        <taxon>Araneae</taxon>
        <taxon>Araneomorphae</taxon>
        <taxon>Entelegynae</taxon>
        <taxon>Araneoidea</taxon>
        <taxon>Araneidae</taxon>
        <taxon>Araneus</taxon>
    </lineage>
</organism>
<reference evidence="1 2" key="1">
    <citation type="journal article" date="2019" name="Sci. Rep.">
        <title>Orb-weaving spider Araneus ventricosus genome elucidates the spidroin gene catalogue.</title>
        <authorList>
            <person name="Kono N."/>
            <person name="Nakamura H."/>
            <person name="Ohtoshi R."/>
            <person name="Moran D.A.P."/>
            <person name="Shinohara A."/>
            <person name="Yoshida Y."/>
            <person name="Fujiwara M."/>
            <person name="Mori M."/>
            <person name="Tomita M."/>
            <person name="Arakawa K."/>
        </authorList>
    </citation>
    <scope>NUCLEOTIDE SEQUENCE [LARGE SCALE GENOMIC DNA]</scope>
</reference>
<accession>A0A4Y2IRW4</accession>
<comment type="caution">
    <text evidence="1">The sequence shown here is derived from an EMBL/GenBank/DDBJ whole genome shotgun (WGS) entry which is preliminary data.</text>
</comment>
<evidence type="ECO:0000313" key="1">
    <source>
        <dbReference type="EMBL" id="GBM79632.1"/>
    </source>
</evidence>
<proteinExistence type="predicted"/>
<evidence type="ECO:0000313" key="2">
    <source>
        <dbReference type="Proteomes" id="UP000499080"/>
    </source>
</evidence>
<protein>
    <submittedName>
        <fullName evidence="1">Uncharacterized protein</fullName>
    </submittedName>
</protein>
<gene>
    <name evidence="1" type="ORF">AVEN_131228_1</name>
</gene>
<sequence>MQMCACEARVTAPESGPATDGEGIKLKIKQHPASAPLSSSIHSVDGCCFCCAKEFQLLDRSHCQLLQLTSWLEGAFCKYHLSRRM</sequence>
<keyword evidence="2" id="KW-1185">Reference proteome</keyword>